<gene>
    <name evidence="1" type="ORF">LOK49_LG06G03306</name>
</gene>
<accession>A0ACC0HE36</accession>
<dbReference type="EMBL" id="CM045762">
    <property type="protein sequence ID" value="KAI8011168.1"/>
    <property type="molecule type" value="Genomic_DNA"/>
</dbReference>
<keyword evidence="2" id="KW-1185">Reference proteome</keyword>
<protein>
    <submittedName>
        <fullName evidence="1">F-box protein SKP2A</fullName>
    </submittedName>
</protein>
<proteinExistence type="predicted"/>
<dbReference type="Proteomes" id="UP001060215">
    <property type="component" value="Chromosome 5"/>
</dbReference>
<evidence type="ECO:0000313" key="2">
    <source>
        <dbReference type="Proteomes" id="UP001060215"/>
    </source>
</evidence>
<sequence>MKADLDLSKSFKLNDRSLFALAHGCPNLIKLNITASDKALNTIGHNCRQLQSLNLGWCENVGDVEIWRKFQSSEIPCQREPPNRLQHQLTGSWRARYKKNGAPSYLSAMIRHFYPDLSASLGVGLQYDRKEKLRFNGLLWFNIKGRFLTK</sequence>
<name>A0ACC0HE36_9ERIC</name>
<organism evidence="1 2">
    <name type="scientific">Camellia lanceoleosa</name>
    <dbReference type="NCBI Taxonomy" id="1840588"/>
    <lineage>
        <taxon>Eukaryota</taxon>
        <taxon>Viridiplantae</taxon>
        <taxon>Streptophyta</taxon>
        <taxon>Embryophyta</taxon>
        <taxon>Tracheophyta</taxon>
        <taxon>Spermatophyta</taxon>
        <taxon>Magnoliopsida</taxon>
        <taxon>eudicotyledons</taxon>
        <taxon>Gunneridae</taxon>
        <taxon>Pentapetalae</taxon>
        <taxon>asterids</taxon>
        <taxon>Ericales</taxon>
        <taxon>Theaceae</taxon>
        <taxon>Camellia</taxon>
    </lineage>
</organism>
<evidence type="ECO:0000313" key="1">
    <source>
        <dbReference type="EMBL" id="KAI8011168.1"/>
    </source>
</evidence>
<reference evidence="1 2" key="1">
    <citation type="journal article" date="2022" name="Plant J.">
        <title>Chromosome-level genome of Camellia lanceoleosa provides a valuable resource for understanding genome evolution and self-incompatibility.</title>
        <authorList>
            <person name="Gong W."/>
            <person name="Xiao S."/>
            <person name="Wang L."/>
            <person name="Liao Z."/>
            <person name="Chang Y."/>
            <person name="Mo W."/>
            <person name="Hu G."/>
            <person name="Li W."/>
            <person name="Zhao G."/>
            <person name="Zhu H."/>
            <person name="Hu X."/>
            <person name="Ji K."/>
            <person name="Xiang X."/>
            <person name="Song Q."/>
            <person name="Yuan D."/>
            <person name="Jin S."/>
            <person name="Zhang L."/>
        </authorList>
    </citation>
    <scope>NUCLEOTIDE SEQUENCE [LARGE SCALE GENOMIC DNA]</scope>
    <source>
        <strain evidence="1">SQ_2022a</strain>
    </source>
</reference>
<comment type="caution">
    <text evidence="1">The sequence shown here is derived from an EMBL/GenBank/DDBJ whole genome shotgun (WGS) entry which is preliminary data.</text>
</comment>